<evidence type="ECO:0000313" key="3">
    <source>
        <dbReference type="EMBL" id="PWK25172.1"/>
    </source>
</evidence>
<organism evidence="3 4">
    <name type="scientific">Arcicella aurantiaca</name>
    <dbReference type="NCBI Taxonomy" id="591202"/>
    <lineage>
        <taxon>Bacteria</taxon>
        <taxon>Pseudomonadati</taxon>
        <taxon>Bacteroidota</taxon>
        <taxon>Cytophagia</taxon>
        <taxon>Cytophagales</taxon>
        <taxon>Flectobacillaceae</taxon>
        <taxon>Arcicella</taxon>
    </lineage>
</organism>
<accession>A0A316E6K4</accession>
<dbReference type="OrthoDB" id="9789181at2"/>
<dbReference type="CDD" id="cd00156">
    <property type="entry name" value="REC"/>
    <property type="match status" value="1"/>
</dbReference>
<comment type="caution">
    <text evidence="3">The sequence shown here is derived from an EMBL/GenBank/DDBJ whole genome shotgun (WGS) entry which is preliminary data.</text>
</comment>
<dbReference type="RefSeq" id="WP_109743517.1">
    <property type="nucleotide sequence ID" value="NZ_QGGO01000014.1"/>
</dbReference>
<name>A0A316E6K4_9BACT</name>
<keyword evidence="1" id="KW-0597">Phosphoprotein</keyword>
<gene>
    <name evidence="3" type="ORF">LV89_02798</name>
</gene>
<dbReference type="PROSITE" id="PS50110">
    <property type="entry name" value="RESPONSE_REGULATORY"/>
    <property type="match status" value="1"/>
</dbReference>
<dbReference type="InterPro" id="IPR001789">
    <property type="entry name" value="Sig_transdc_resp-reg_receiver"/>
</dbReference>
<dbReference type="AlphaFoldDB" id="A0A316E6K4"/>
<keyword evidence="4" id="KW-1185">Reference proteome</keyword>
<dbReference type="EMBL" id="QGGO01000014">
    <property type="protein sequence ID" value="PWK25172.1"/>
    <property type="molecule type" value="Genomic_DNA"/>
</dbReference>
<proteinExistence type="predicted"/>
<sequence length="114" mass="12914">MHEVALIIDDERDTCLLLKHFLKRKGITSYYAHTLQDGIGKASEVKPNWLFLDNNLPDGYGIDRVQELKLLSPNSKIIMISAMGNFFEIAVSTGADTFIEKPLDFMKIEQSLLL</sequence>
<dbReference type="PANTHER" id="PTHR43228:SF1">
    <property type="entry name" value="TWO-COMPONENT RESPONSE REGULATOR ARR22"/>
    <property type="match status" value="1"/>
</dbReference>
<dbReference type="InterPro" id="IPR011006">
    <property type="entry name" value="CheY-like_superfamily"/>
</dbReference>
<dbReference type="Proteomes" id="UP000245489">
    <property type="component" value="Unassembled WGS sequence"/>
</dbReference>
<evidence type="ECO:0000256" key="1">
    <source>
        <dbReference type="PROSITE-ProRule" id="PRU00169"/>
    </source>
</evidence>
<protein>
    <submittedName>
        <fullName evidence="3">Response regulator receiver domain-containing protein</fullName>
    </submittedName>
</protein>
<dbReference type="GO" id="GO:0000160">
    <property type="term" value="P:phosphorelay signal transduction system"/>
    <property type="evidence" value="ECO:0007669"/>
    <property type="project" value="InterPro"/>
</dbReference>
<dbReference type="Pfam" id="PF00072">
    <property type="entry name" value="Response_reg"/>
    <property type="match status" value="1"/>
</dbReference>
<feature type="modified residue" description="4-aspartylphosphate" evidence="1">
    <location>
        <position position="53"/>
    </location>
</feature>
<reference evidence="3 4" key="1">
    <citation type="submission" date="2018-05" db="EMBL/GenBank/DDBJ databases">
        <title>Genomic Encyclopedia of Archaeal and Bacterial Type Strains, Phase II (KMG-II): from individual species to whole genera.</title>
        <authorList>
            <person name="Goeker M."/>
        </authorList>
    </citation>
    <scope>NUCLEOTIDE SEQUENCE [LARGE SCALE GENOMIC DNA]</scope>
    <source>
        <strain evidence="3 4">DSM 22214</strain>
    </source>
</reference>
<evidence type="ECO:0000313" key="4">
    <source>
        <dbReference type="Proteomes" id="UP000245489"/>
    </source>
</evidence>
<dbReference type="Gene3D" id="3.40.50.2300">
    <property type="match status" value="1"/>
</dbReference>
<feature type="domain" description="Response regulatory" evidence="2">
    <location>
        <begin position="4"/>
        <end position="114"/>
    </location>
</feature>
<dbReference type="SMART" id="SM00448">
    <property type="entry name" value="REC"/>
    <property type="match status" value="1"/>
</dbReference>
<dbReference type="SUPFAM" id="SSF52172">
    <property type="entry name" value="CheY-like"/>
    <property type="match status" value="1"/>
</dbReference>
<evidence type="ECO:0000259" key="2">
    <source>
        <dbReference type="PROSITE" id="PS50110"/>
    </source>
</evidence>
<dbReference type="PANTHER" id="PTHR43228">
    <property type="entry name" value="TWO-COMPONENT RESPONSE REGULATOR"/>
    <property type="match status" value="1"/>
</dbReference>
<dbReference type="InterPro" id="IPR052048">
    <property type="entry name" value="ST_Response_Regulator"/>
</dbReference>